<comment type="similarity">
    <text evidence="2">Belongs to the cytochrome ubiquinol oxidase subunit 2 family.</text>
</comment>
<keyword evidence="9" id="KW-1185">Reference proteome</keyword>
<dbReference type="EMBL" id="VIGC01000005">
    <property type="protein sequence ID" value="TQE96930.1"/>
    <property type="molecule type" value="Genomic_DNA"/>
</dbReference>
<dbReference type="GO" id="GO:0009055">
    <property type="term" value="F:electron transfer activity"/>
    <property type="evidence" value="ECO:0007669"/>
    <property type="project" value="TreeGrafter"/>
</dbReference>
<evidence type="ECO:0000256" key="2">
    <source>
        <dbReference type="ARBA" id="ARBA00007543"/>
    </source>
</evidence>
<protein>
    <submittedName>
        <fullName evidence="8">Cytochrome d ubiquinol oxidase subunit II</fullName>
    </submittedName>
</protein>
<reference evidence="8 9" key="1">
    <citation type="submission" date="2019-06" db="EMBL/GenBank/DDBJ databases">
        <title>Genome sequence of Litorilinea aerophila BAA-2444.</title>
        <authorList>
            <person name="Maclea K.S."/>
            <person name="Maurais E.G."/>
            <person name="Iannazzi L.C."/>
        </authorList>
    </citation>
    <scope>NUCLEOTIDE SEQUENCE [LARGE SCALE GENOMIC DNA]</scope>
    <source>
        <strain evidence="8 9">ATCC BAA-2444</strain>
    </source>
</reference>
<comment type="caution">
    <text evidence="8">The sequence shown here is derived from an EMBL/GenBank/DDBJ whole genome shotgun (WGS) entry which is preliminary data.</text>
</comment>
<dbReference type="InParanoid" id="A0A540VJI4"/>
<sequence>MLALETLIVAALFFSLLLYAVLGGADFGGGMWDLLAWGPRARLQREAIAAAIGPVWEANHVWLILAVVILFTAFPVAFAAIMTALHIPITLILIGIVLRGSAFVFRKYDAQNDAIHRRWSTVFGVASFLTPFFMGLTLGGLASGEIRVEGGIVTTGFFRGWLGPFALSCGLFAQGLFAFLAAAYLAADARRYPALQEDFRRRALVSGVLLAPAAGLVFLLAREGAPIIFSGLTSWWAPLLLLWTSVLAVVALAALWWRRFEWARWSAAGQVACIILGWGMAQYPYILVPDLTYHETAAPAITLRLLAIGLGVGAVVLIPSLLYLLYIFKLHGDGLALEE</sequence>
<dbReference type="FunCoup" id="A0A540VJI4">
    <property type="interactions" value="53"/>
</dbReference>
<dbReference type="InterPro" id="IPR003317">
    <property type="entry name" value="Cyt-d_oxidase_su2"/>
</dbReference>
<evidence type="ECO:0000256" key="7">
    <source>
        <dbReference type="SAM" id="Phobius"/>
    </source>
</evidence>
<feature type="transmembrane region" description="Helical" evidence="7">
    <location>
        <begin position="306"/>
        <end position="328"/>
    </location>
</feature>
<dbReference type="PANTHER" id="PTHR43141">
    <property type="entry name" value="CYTOCHROME BD2 SUBUNIT II"/>
    <property type="match status" value="1"/>
</dbReference>
<name>A0A540VJI4_9CHLR</name>
<feature type="transmembrane region" description="Helical" evidence="7">
    <location>
        <begin position="161"/>
        <end position="187"/>
    </location>
</feature>
<dbReference type="PANTHER" id="PTHR43141:SF4">
    <property type="entry name" value="CYTOCHROME BD2 SUBUNIT II"/>
    <property type="match status" value="1"/>
</dbReference>
<evidence type="ECO:0000313" key="8">
    <source>
        <dbReference type="EMBL" id="TQE96930.1"/>
    </source>
</evidence>
<organism evidence="8 9">
    <name type="scientific">Litorilinea aerophila</name>
    <dbReference type="NCBI Taxonomy" id="1204385"/>
    <lineage>
        <taxon>Bacteria</taxon>
        <taxon>Bacillati</taxon>
        <taxon>Chloroflexota</taxon>
        <taxon>Caldilineae</taxon>
        <taxon>Caldilineales</taxon>
        <taxon>Caldilineaceae</taxon>
        <taxon>Litorilinea</taxon>
    </lineage>
</organism>
<feature type="transmembrane region" description="Helical" evidence="7">
    <location>
        <begin position="208"/>
        <end position="229"/>
    </location>
</feature>
<feature type="transmembrane region" description="Helical" evidence="7">
    <location>
        <begin position="267"/>
        <end position="286"/>
    </location>
</feature>
<evidence type="ECO:0000256" key="5">
    <source>
        <dbReference type="ARBA" id="ARBA00022989"/>
    </source>
</evidence>
<dbReference type="GO" id="GO:0005886">
    <property type="term" value="C:plasma membrane"/>
    <property type="evidence" value="ECO:0007669"/>
    <property type="project" value="UniProtKB-SubCell"/>
</dbReference>
<gene>
    <name evidence="8" type="ORF">FKZ61_04635</name>
</gene>
<dbReference type="GO" id="GO:0016682">
    <property type="term" value="F:oxidoreductase activity, acting on diphenols and related substances as donors, oxygen as acceptor"/>
    <property type="evidence" value="ECO:0007669"/>
    <property type="project" value="TreeGrafter"/>
</dbReference>
<dbReference type="GO" id="GO:0019646">
    <property type="term" value="P:aerobic electron transport chain"/>
    <property type="evidence" value="ECO:0007669"/>
    <property type="project" value="TreeGrafter"/>
</dbReference>
<keyword evidence="5 7" id="KW-1133">Transmembrane helix</keyword>
<comment type="subcellular location">
    <subcellularLocation>
        <location evidence="1">Cell membrane</location>
        <topology evidence="1">Multi-pass membrane protein</topology>
    </subcellularLocation>
</comment>
<accession>A0A540VJI4</accession>
<dbReference type="GO" id="GO:0070069">
    <property type="term" value="C:cytochrome complex"/>
    <property type="evidence" value="ECO:0007669"/>
    <property type="project" value="TreeGrafter"/>
</dbReference>
<keyword evidence="6 7" id="KW-0472">Membrane</keyword>
<dbReference type="AlphaFoldDB" id="A0A540VJI4"/>
<feature type="transmembrane region" description="Helical" evidence="7">
    <location>
        <begin position="119"/>
        <end position="141"/>
    </location>
</feature>
<dbReference type="OrthoDB" id="9776710at2"/>
<proteinExistence type="inferred from homology"/>
<evidence type="ECO:0000313" key="9">
    <source>
        <dbReference type="Proteomes" id="UP000317371"/>
    </source>
</evidence>
<dbReference type="RefSeq" id="WP_141608915.1">
    <property type="nucleotide sequence ID" value="NZ_VIGC02000005.1"/>
</dbReference>
<feature type="transmembrane region" description="Helical" evidence="7">
    <location>
        <begin position="65"/>
        <end position="98"/>
    </location>
</feature>
<keyword evidence="4 7" id="KW-0812">Transmembrane</keyword>
<evidence type="ECO:0000256" key="3">
    <source>
        <dbReference type="ARBA" id="ARBA00022475"/>
    </source>
</evidence>
<keyword evidence="3" id="KW-1003">Cell membrane</keyword>
<feature type="transmembrane region" description="Helical" evidence="7">
    <location>
        <begin position="235"/>
        <end position="255"/>
    </location>
</feature>
<evidence type="ECO:0000256" key="6">
    <source>
        <dbReference type="ARBA" id="ARBA00023136"/>
    </source>
</evidence>
<evidence type="ECO:0000256" key="1">
    <source>
        <dbReference type="ARBA" id="ARBA00004651"/>
    </source>
</evidence>
<dbReference type="Proteomes" id="UP000317371">
    <property type="component" value="Unassembled WGS sequence"/>
</dbReference>
<dbReference type="Pfam" id="PF02322">
    <property type="entry name" value="Cyt_bd_oxida_II"/>
    <property type="match status" value="1"/>
</dbReference>
<evidence type="ECO:0000256" key="4">
    <source>
        <dbReference type="ARBA" id="ARBA00022692"/>
    </source>
</evidence>